<keyword evidence="8" id="KW-1185">Reference proteome</keyword>
<dbReference type="GO" id="GO:0008270">
    <property type="term" value="F:zinc ion binding"/>
    <property type="evidence" value="ECO:0007669"/>
    <property type="project" value="UniProtKB-KW"/>
</dbReference>
<dbReference type="AlphaFoldDB" id="A0A4Z1GJE9"/>
<sequence>MADSPSQEAQSWSDAQQDNLIRGINLVTRRPTSERFRTRREARQSSQNHAEIEVGSQADGRETRQLSENHEEMVGSQTEGEEARSMVLEDQPNFPPLVFEDDTIKRSCYKNLRLESIENCLRSVSAGESDRCPICQETYNTTLDAPTVVNDIRYCSDCKTSFTMKPDTSNSHEACTIPKCLHVFGRHCIVHWLMDSSTCPLCRNEVDIE</sequence>
<evidence type="ECO:0000313" key="7">
    <source>
        <dbReference type="EMBL" id="TGO33907.1"/>
    </source>
</evidence>
<feature type="compositionally biased region" description="Polar residues" evidence="5">
    <location>
        <begin position="1"/>
        <end position="19"/>
    </location>
</feature>
<gene>
    <name evidence="7" type="ORF">BHYA_0222g00170</name>
</gene>
<evidence type="ECO:0000313" key="8">
    <source>
        <dbReference type="Proteomes" id="UP000297814"/>
    </source>
</evidence>
<dbReference type="Pfam" id="PF13639">
    <property type="entry name" value="zf-RING_2"/>
    <property type="match status" value="1"/>
</dbReference>
<evidence type="ECO:0000256" key="4">
    <source>
        <dbReference type="PROSITE-ProRule" id="PRU00175"/>
    </source>
</evidence>
<evidence type="ECO:0000256" key="3">
    <source>
        <dbReference type="ARBA" id="ARBA00022833"/>
    </source>
</evidence>
<feature type="compositionally biased region" description="Basic and acidic residues" evidence="5">
    <location>
        <begin position="31"/>
        <end position="43"/>
    </location>
</feature>
<dbReference type="PROSITE" id="PS50089">
    <property type="entry name" value="ZF_RING_2"/>
    <property type="match status" value="1"/>
</dbReference>
<dbReference type="Proteomes" id="UP000297814">
    <property type="component" value="Unassembled WGS sequence"/>
</dbReference>
<dbReference type="EMBL" id="PQXK01000222">
    <property type="protein sequence ID" value="TGO33907.1"/>
    <property type="molecule type" value="Genomic_DNA"/>
</dbReference>
<protein>
    <recommendedName>
        <fullName evidence="6">RING-type domain-containing protein</fullName>
    </recommendedName>
</protein>
<keyword evidence="2 4" id="KW-0863">Zinc-finger</keyword>
<proteinExistence type="predicted"/>
<reference evidence="7 8" key="1">
    <citation type="submission" date="2017-12" db="EMBL/GenBank/DDBJ databases">
        <title>Comparative genomics of Botrytis spp.</title>
        <authorList>
            <person name="Valero-Jimenez C.A."/>
            <person name="Tapia P."/>
            <person name="Veloso J."/>
            <person name="Silva-Moreno E."/>
            <person name="Staats M."/>
            <person name="Valdes J.H."/>
            <person name="Van Kan J.A.L."/>
        </authorList>
    </citation>
    <scope>NUCLEOTIDE SEQUENCE [LARGE SCALE GENOMIC DNA]</scope>
    <source>
        <strain evidence="7 8">Bh0001</strain>
    </source>
</reference>
<comment type="caution">
    <text evidence="7">The sequence shown here is derived from an EMBL/GenBank/DDBJ whole genome shotgun (WGS) entry which is preliminary data.</text>
</comment>
<dbReference type="InterPro" id="IPR001841">
    <property type="entry name" value="Znf_RING"/>
</dbReference>
<accession>A0A4Z1GJE9</accession>
<feature type="domain" description="RING-type" evidence="6">
    <location>
        <begin position="155"/>
        <end position="203"/>
    </location>
</feature>
<evidence type="ECO:0000256" key="1">
    <source>
        <dbReference type="ARBA" id="ARBA00022723"/>
    </source>
</evidence>
<keyword evidence="1" id="KW-0479">Metal-binding</keyword>
<feature type="region of interest" description="Disordered" evidence="5">
    <location>
        <begin position="1"/>
        <end position="79"/>
    </location>
</feature>
<evidence type="ECO:0000259" key="6">
    <source>
        <dbReference type="PROSITE" id="PS50089"/>
    </source>
</evidence>
<dbReference type="SUPFAM" id="SSF57850">
    <property type="entry name" value="RING/U-box"/>
    <property type="match status" value="1"/>
</dbReference>
<feature type="compositionally biased region" description="Basic and acidic residues" evidence="5">
    <location>
        <begin position="59"/>
        <end position="73"/>
    </location>
</feature>
<evidence type="ECO:0000256" key="2">
    <source>
        <dbReference type="ARBA" id="ARBA00022771"/>
    </source>
</evidence>
<organism evidence="7 8">
    <name type="scientific">Botrytis hyacinthi</name>
    <dbReference type="NCBI Taxonomy" id="278943"/>
    <lineage>
        <taxon>Eukaryota</taxon>
        <taxon>Fungi</taxon>
        <taxon>Dikarya</taxon>
        <taxon>Ascomycota</taxon>
        <taxon>Pezizomycotina</taxon>
        <taxon>Leotiomycetes</taxon>
        <taxon>Helotiales</taxon>
        <taxon>Sclerotiniaceae</taxon>
        <taxon>Botrytis</taxon>
    </lineage>
</organism>
<name>A0A4Z1GJE9_9HELO</name>
<evidence type="ECO:0000256" key="5">
    <source>
        <dbReference type="SAM" id="MobiDB-lite"/>
    </source>
</evidence>
<dbReference type="Gene3D" id="3.30.40.10">
    <property type="entry name" value="Zinc/RING finger domain, C3HC4 (zinc finger)"/>
    <property type="match status" value="1"/>
</dbReference>
<dbReference type="PANTHER" id="PTHR15710">
    <property type="entry name" value="E3 UBIQUITIN-PROTEIN LIGASE PRAJA"/>
    <property type="match status" value="1"/>
</dbReference>
<dbReference type="InterPro" id="IPR013083">
    <property type="entry name" value="Znf_RING/FYVE/PHD"/>
</dbReference>
<keyword evidence="3" id="KW-0862">Zinc</keyword>